<accession>A0A0M8ZNF7</accession>
<dbReference type="EMBL" id="KQ436001">
    <property type="protein sequence ID" value="KOX67647.1"/>
    <property type="molecule type" value="Genomic_DNA"/>
</dbReference>
<evidence type="ECO:0000256" key="1">
    <source>
        <dbReference type="SAM" id="MobiDB-lite"/>
    </source>
</evidence>
<evidence type="ECO:0000256" key="2">
    <source>
        <dbReference type="SAM" id="SignalP"/>
    </source>
</evidence>
<evidence type="ECO:0000313" key="3">
    <source>
        <dbReference type="EMBL" id="KOX67647.1"/>
    </source>
</evidence>
<feature type="signal peptide" evidence="2">
    <location>
        <begin position="1"/>
        <end position="28"/>
    </location>
</feature>
<reference evidence="3 4" key="1">
    <citation type="submission" date="2015-07" db="EMBL/GenBank/DDBJ databases">
        <title>The genome of Melipona quadrifasciata.</title>
        <authorList>
            <person name="Pan H."/>
            <person name="Kapheim K."/>
        </authorList>
    </citation>
    <scope>NUCLEOTIDE SEQUENCE [LARGE SCALE GENOMIC DNA]</scope>
    <source>
        <strain evidence="3">0111107301</strain>
        <tissue evidence="3">Whole body</tissue>
    </source>
</reference>
<feature type="compositionally biased region" description="Basic and acidic residues" evidence="1">
    <location>
        <begin position="118"/>
        <end position="127"/>
    </location>
</feature>
<keyword evidence="2" id="KW-0732">Signal</keyword>
<keyword evidence="4" id="KW-1185">Reference proteome</keyword>
<gene>
    <name evidence="3" type="ORF">WN51_08762</name>
</gene>
<dbReference type="AlphaFoldDB" id="A0A0M8ZNF7"/>
<organism evidence="3 4">
    <name type="scientific">Melipona quadrifasciata</name>
    <dbReference type="NCBI Taxonomy" id="166423"/>
    <lineage>
        <taxon>Eukaryota</taxon>
        <taxon>Metazoa</taxon>
        <taxon>Ecdysozoa</taxon>
        <taxon>Arthropoda</taxon>
        <taxon>Hexapoda</taxon>
        <taxon>Insecta</taxon>
        <taxon>Pterygota</taxon>
        <taxon>Neoptera</taxon>
        <taxon>Endopterygota</taxon>
        <taxon>Hymenoptera</taxon>
        <taxon>Apocrita</taxon>
        <taxon>Aculeata</taxon>
        <taxon>Apoidea</taxon>
        <taxon>Anthophila</taxon>
        <taxon>Apidae</taxon>
        <taxon>Melipona</taxon>
    </lineage>
</organism>
<name>A0A0M8ZNF7_9HYME</name>
<feature type="region of interest" description="Disordered" evidence="1">
    <location>
        <begin position="95"/>
        <end position="130"/>
    </location>
</feature>
<proteinExistence type="predicted"/>
<sequence>MFAVSEALFVSILLRGLWLGLLPEDGKMGNRCKGSNVSLYVGEGLGVDNALSFKQATAELAHNCRAASKVRDHGGGGERRSETSFHEDLATTTIMRPSPRTPKSLRERQPRNVSQGLKDQDGKDRGRLASKLSEESELWNIRRLEDVIHVNRRIDRSTVPKIEKVALVTCVCEVSDPRSQVTRRAIAGPLAGILTASYQEPPSPPRLPTNV</sequence>
<protein>
    <submittedName>
        <fullName evidence="3">Uncharacterized protein</fullName>
    </submittedName>
</protein>
<evidence type="ECO:0000313" key="4">
    <source>
        <dbReference type="Proteomes" id="UP000053105"/>
    </source>
</evidence>
<feature type="chain" id="PRO_5005830717" evidence="2">
    <location>
        <begin position="29"/>
        <end position="211"/>
    </location>
</feature>
<dbReference type="Proteomes" id="UP000053105">
    <property type="component" value="Unassembled WGS sequence"/>
</dbReference>